<dbReference type="InterPro" id="IPR021508">
    <property type="entry name" value="Gp17-like"/>
</dbReference>
<accession>A0ABV7DMS4</accession>
<reference evidence="2" key="1">
    <citation type="journal article" date="2019" name="Int. J. Syst. Evol. Microbiol.">
        <title>The Global Catalogue of Microorganisms (GCM) 10K type strain sequencing project: providing services to taxonomists for standard genome sequencing and annotation.</title>
        <authorList>
            <consortium name="The Broad Institute Genomics Platform"/>
            <consortium name="The Broad Institute Genome Sequencing Center for Infectious Disease"/>
            <person name="Wu L."/>
            <person name="Ma J."/>
        </authorList>
    </citation>
    <scope>NUCLEOTIDE SEQUENCE [LARGE SCALE GENOMIC DNA]</scope>
    <source>
        <strain evidence="2">KCTC 52677</strain>
    </source>
</reference>
<protein>
    <submittedName>
        <fullName evidence="1">DUF3168 domain-containing protein</fullName>
    </submittedName>
</protein>
<name>A0ABV7DMS4_9HYPH</name>
<gene>
    <name evidence="1" type="ORF">ACFOHH_22230</name>
</gene>
<dbReference type="InterPro" id="IPR053745">
    <property type="entry name" value="Viral_Tail_Comp_sf"/>
</dbReference>
<sequence length="135" mass="14209">MSAAQALQRAIFSRLSGDAALAALVGAGGVADRLLPRAAGPRVVIAAIDSTDRSTASEAGEEHAVTLEVWSEAAGHREAQAIAAAVRSALHDAALTLDGHHLVLLFHRDTRLARNGGTRFHRAEMRFRAVTEPSV</sequence>
<evidence type="ECO:0000313" key="1">
    <source>
        <dbReference type="EMBL" id="MFC3075846.1"/>
    </source>
</evidence>
<dbReference type="Gene3D" id="3.30.2000.30">
    <property type="match status" value="1"/>
</dbReference>
<comment type="caution">
    <text evidence="1">The sequence shown here is derived from an EMBL/GenBank/DDBJ whole genome shotgun (WGS) entry which is preliminary data.</text>
</comment>
<organism evidence="1 2">
    <name type="scientific">Shinella pollutisoli</name>
    <dbReference type="NCBI Taxonomy" id="2250594"/>
    <lineage>
        <taxon>Bacteria</taxon>
        <taxon>Pseudomonadati</taxon>
        <taxon>Pseudomonadota</taxon>
        <taxon>Alphaproteobacteria</taxon>
        <taxon>Hyphomicrobiales</taxon>
        <taxon>Rhizobiaceae</taxon>
        <taxon>Shinella</taxon>
    </lineage>
</organism>
<dbReference type="Pfam" id="PF11367">
    <property type="entry name" value="Tail_completion_gp17"/>
    <property type="match status" value="1"/>
</dbReference>
<evidence type="ECO:0000313" key="2">
    <source>
        <dbReference type="Proteomes" id="UP001595377"/>
    </source>
</evidence>
<keyword evidence="2" id="KW-1185">Reference proteome</keyword>
<dbReference type="Proteomes" id="UP001595377">
    <property type="component" value="Unassembled WGS sequence"/>
</dbReference>
<dbReference type="EMBL" id="JBHRSP010000042">
    <property type="protein sequence ID" value="MFC3075846.1"/>
    <property type="molecule type" value="Genomic_DNA"/>
</dbReference>
<proteinExistence type="predicted"/>
<dbReference type="RefSeq" id="WP_257315035.1">
    <property type="nucleotide sequence ID" value="NZ_JANFDG010000009.1"/>
</dbReference>